<comment type="subcellular location">
    <subcellularLocation>
        <location evidence="1">Membrane</location>
        <topology evidence="1">Single-pass type IV membrane protein</topology>
    </subcellularLocation>
</comment>
<keyword evidence="7 9" id="KW-0175">Coiled coil</keyword>
<protein>
    <recommendedName>
        <fullName evidence="14">t-SNARE coiled-coil homology domain-containing protein</fullName>
    </recommendedName>
</protein>
<keyword evidence="5" id="KW-0653">Protein transport</keyword>
<dbReference type="OrthoDB" id="342981at2759"/>
<dbReference type="PANTHER" id="PTHR15959">
    <property type="entry name" value="SYNTAXIN-18"/>
    <property type="match status" value="1"/>
</dbReference>
<gene>
    <name evidence="12" type="primary">RvY_05910</name>
    <name evidence="12" type="synonym">RvY_05910.1</name>
    <name evidence="12" type="ORF">RvY_05910-1</name>
</gene>
<keyword evidence="13" id="KW-1185">Reference proteome</keyword>
<sequence>MFYLSVQHNKTQIKTHRMEILRMVEAYLAAVSHLLTELQGVRVKRALDHAKLSKLETFGEKPKRKASSDFPEPLRQKIAAHASTVDPERGFRKGSRTDPSTNFDPKPAAPKQSEVFSTEELQLFEGENANLYNEMAGMEDEVRLIEHQMTEISKLQQIFTENVLIQEHQIDNVAATATAATENIIAGNIDIREAIQKSASFRAWILFSVLVLSFTLLFLH</sequence>
<evidence type="ECO:0000256" key="4">
    <source>
        <dbReference type="ARBA" id="ARBA00022692"/>
    </source>
</evidence>
<comment type="caution">
    <text evidence="12">The sequence shown here is derived from an EMBL/GenBank/DDBJ whole genome shotgun (WGS) entry which is preliminary data.</text>
</comment>
<feature type="transmembrane region" description="Helical" evidence="11">
    <location>
        <begin position="201"/>
        <end position="219"/>
    </location>
</feature>
<evidence type="ECO:0000256" key="11">
    <source>
        <dbReference type="SAM" id="Phobius"/>
    </source>
</evidence>
<evidence type="ECO:0000256" key="1">
    <source>
        <dbReference type="ARBA" id="ARBA00004211"/>
    </source>
</evidence>
<dbReference type="AlphaFoldDB" id="A0A1D1UWN7"/>
<evidence type="ECO:0000313" key="13">
    <source>
        <dbReference type="Proteomes" id="UP000186922"/>
    </source>
</evidence>
<organism evidence="12 13">
    <name type="scientific">Ramazzottius varieornatus</name>
    <name type="common">Water bear</name>
    <name type="synonym">Tardigrade</name>
    <dbReference type="NCBI Taxonomy" id="947166"/>
    <lineage>
        <taxon>Eukaryota</taxon>
        <taxon>Metazoa</taxon>
        <taxon>Ecdysozoa</taxon>
        <taxon>Tardigrada</taxon>
        <taxon>Eutardigrada</taxon>
        <taxon>Parachela</taxon>
        <taxon>Hypsibioidea</taxon>
        <taxon>Ramazzottiidae</taxon>
        <taxon>Ramazzottius</taxon>
    </lineage>
</organism>
<keyword evidence="3" id="KW-0813">Transport</keyword>
<evidence type="ECO:0000256" key="10">
    <source>
        <dbReference type="SAM" id="MobiDB-lite"/>
    </source>
</evidence>
<evidence type="ECO:0000256" key="6">
    <source>
        <dbReference type="ARBA" id="ARBA00022989"/>
    </source>
</evidence>
<evidence type="ECO:0000256" key="5">
    <source>
        <dbReference type="ARBA" id="ARBA00022927"/>
    </source>
</evidence>
<evidence type="ECO:0000256" key="7">
    <source>
        <dbReference type="ARBA" id="ARBA00023054"/>
    </source>
</evidence>
<keyword evidence="8 11" id="KW-0472">Membrane</keyword>
<name>A0A1D1UWN7_RAMVA</name>
<evidence type="ECO:0000256" key="8">
    <source>
        <dbReference type="ARBA" id="ARBA00023136"/>
    </source>
</evidence>
<accession>A0A1D1UWN7</accession>
<evidence type="ECO:0000256" key="2">
    <source>
        <dbReference type="ARBA" id="ARBA00009063"/>
    </source>
</evidence>
<feature type="region of interest" description="Disordered" evidence="10">
    <location>
        <begin position="81"/>
        <end position="114"/>
    </location>
</feature>
<dbReference type="GO" id="GO:0015031">
    <property type="term" value="P:protein transport"/>
    <property type="evidence" value="ECO:0007669"/>
    <property type="project" value="UniProtKB-KW"/>
</dbReference>
<feature type="coiled-coil region" evidence="9">
    <location>
        <begin position="121"/>
        <end position="148"/>
    </location>
</feature>
<evidence type="ECO:0000256" key="3">
    <source>
        <dbReference type="ARBA" id="ARBA00022448"/>
    </source>
</evidence>
<dbReference type="PANTHER" id="PTHR15959:SF0">
    <property type="entry name" value="SYNTAXIN-18"/>
    <property type="match status" value="1"/>
</dbReference>
<dbReference type="Proteomes" id="UP000186922">
    <property type="component" value="Unassembled WGS sequence"/>
</dbReference>
<dbReference type="GO" id="GO:0005783">
    <property type="term" value="C:endoplasmic reticulum"/>
    <property type="evidence" value="ECO:0007669"/>
    <property type="project" value="TreeGrafter"/>
</dbReference>
<evidence type="ECO:0000256" key="9">
    <source>
        <dbReference type="SAM" id="Coils"/>
    </source>
</evidence>
<evidence type="ECO:0008006" key="14">
    <source>
        <dbReference type="Google" id="ProtNLM"/>
    </source>
</evidence>
<evidence type="ECO:0000313" key="12">
    <source>
        <dbReference type="EMBL" id="GAU94069.1"/>
    </source>
</evidence>
<proteinExistence type="inferred from homology"/>
<keyword evidence="4 11" id="KW-0812">Transmembrane</keyword>
<reference evidence="12 13" key="1">
    <citation type="journal article" date="2016" name="Nat. Commun.">
        <title>Extremotolerant tardigrade genome and improved radiotolerance of human cultured cells by tardigrade-unique protein.</title>
        <authorList>
            <person name="Hashimoto T."/>
            <person name="Horikawa D.D."/>
            <person name="Saito Y."/>
            <person name="Kuwahara H."/>
            <person name="Kozuka-Hata H."/>
            <person name="Shin-I T."/>
            <person name="Minakuchi Y."/>
            <person name="Ohishi K."/>
            <person name="Motoyama A."/>
            <person name="Aizu T."/>
            <person name="Enomoto A."/>
            <person name="Kondo K."/>
            <person name="Tanaka S."/>
            <person name="Hara Y."/>
            <person name="Koshikawa S."/>
            <person name="Sagara H."/>
            <person name="Miura T."/>
            <person name="Yokobori S."/>
            <person name="Miyagawa K."/>
            <person name="Suzuki Y."/>
            <person name="Kubo T."/>
            <person name="Oyama M."/>
            <person name="Kohara Y."/>
            <person name="Fujiyama A."/>
            <person name="Arakawa K."/>
            <person name="Katayama T."/>
            <person name="Toyoda A."/>
            <person name="Kunieda T."/>
        </authorList>
    </citation>
    <scope>NUCLEOTIDE SEQUENCE [LARGE SCALE GENOMIC DNA]</scope>
    <source>
        <strain evidence="12 13">YOKOZUNA-1</strain>
    </source>
</reference>
<comment type="similarity">
    <text evidence="2">Belongs to the syntaxin family.</text>
</comment>
<dbReference type="Gene3D" id="1.20.5.110">
    <property type="match status" value="1"/>
</dbReference>
<dbReference type="EMBL" id="BDGG01000002">
    <property type="protein sequence ID" value="GAU94069.1"/>
    <property type="molecule type" value="Genomic_DNA"/>
</dbReference>
<dbReference type="GO" id="GO:0031201">
    <property type="term" value="C:SNARE complex"/>
    <property type="evidence" value="ECO:0007669"/>
    <property type="project" value="TreeGrafter"/>
</dbReference>
<dbReference type="GO" id="GO:0006890">
    <property type="term" value="P:retrograde vesicle-mediated transport, Golgi to endoplasmic reticulum"/>
    <property type="evidence" value="ECO:0007669"/>
    <property type="project" value="TreeGrafter"/>
</dbReference>
<dbReference type="STRING" id="947166.A0A1D1UWN7"/>
<keyword evidence="6 11" id="KW-1133">Transmembrane helix</keyword>